<keyword evidence="2" id="KW-1185">Reference proteome</keyword>
<comment type="caution">
    <text evidence="1">The sequence shown here is derived from an EMBL/GenBank/DDBJ whole genome shotgun (WGS) entry which is preliminary data.</text>
</comment>
<dbReference type="AlphaFoldDB" id="A0A5A7R7T1"/>
<evidence type="ECO:0000313" key="1">
    <source>
        <dbReference type="EMBL" id="GER52331.1"/>
    </source>
</evidence>
<proteinExistence type="predicted"/>
<dbReference type="Proteomes" id="UP000325081">
    <property type="component" value="Unassembled WGS sequence"/>
</dbReference>
<evidence type="ECO:0000313" key="2">
    <source>
        <dbReference type="Proteomes" id="UP000325081"/>
    </source>
</evidence>
<sequence length="293" mass="33225">MKAGFYSQIGNGKNTFLWADPWVAGLPYLHPVPLSSSIYQEMAKVSDLLNEAGSAWNSELILKSFPPHEAHLILHTSVSRGDQEDKWSWKFSKNGRRIFWFQCLLRDDPTTTSIFLINGLTITSEINGHDGINPLLQRYRLANHSLPANPNPQIHPTNRIELEQERHQALVHPQALLLVPSNQIQNVLLRQPPLDLIHLTLDILNLLQAFTNQKAPENLLYLNGGPRAIHLSRSDELNRDPNDFPSLRPALDRRPGGKAGFQWIEMVSRHAAVRRGGEERVPTAVCEKWILHV</sequence>
<protein>
    <submittedName>
        <fullName evidence="1">Ribonuclease H-like superfamily protein</fullName>
    </submittedName>
</protein>
<gene>
    <name evidence="1" type="ORF">STAS_29775</name>
</gene>
<reference evidence="2" key="1">
    <citation type="journal article" date="2019" name="Curr. Biol.">
        <title>Genome Sequence of Striga asiatica Provides Insight into the Evolution of Plant Parasitism.</title>
        <authorList>
            <person name="Yoshida S."/>
            <person name="Kim S."/>
            <person name="Wafula E.K."/>
            <person name="Tanskanen J."/>
            <person name="Kim Y.M."/>
            <person name="Honaas L."/>
            <person name="Yang Z."/>
            <person name="Spallek T."/>
            <person name="Conn C.E."/>
            <person name="Ichihashi Y."/>
            <person name="Cheong K."/>
            <person name="Cui S."/>
            <person name="Der J.P."/>
            <person name="Gundlach H."/>
            <person name="Jiao Y."/>
            <person name="Hori C."/>
            <person name="Ishida J.K."/>
            <person name="Kasahara H."/>
            <person name="Kiba T."/>
            <person name="Kim M.S."/>
            <person name="Koo N."/>
            <person name="Laohavisit A."/>
            <person name="Lee Y.H."/>
            <person name="Lumba S."/>
            <person name="McCourt P."/>
            <person name="Mortimer J.C."/>
            <person name="Mutuku J.M."/>
            <person name="Nomura T."/>
            <person name="Sasaki-Sekimoto Y."/>
            <person name="Seto Y."/>
            <person name="Wang Y."/>
            <person name="Wakatake T."/>
            <person name="Sakakibara H."/>
            <person name="Demura T."/>
            <person name="Yamaguchi S."/>
            <person name="Yoneyama K."/>
            <person name="Manabe R.I."/>
            <person name="Nelson D.C."/>
            <person name="Schulman A.H."/>
            <person name="Timko M.P."/>
            <person name="dePamphilis C.W."/>
            <person name="Choi D."/>
            <person name="Shirasu K."/>
        </authorList>
    </citation>
    <scope>NUCLEOTIDE SEQUENCE [LARGE SCALE GENOMIC DNA]</scope>
    <source>
        <strain evidence="2">cv. UVA1</strain>
    </source>
</reference>
<name>A0A5A7R7T1_STRAF</name>
<accession>A0A5A7R7T1</accession>
<dbReference type="OrthoDB" id="1938246at2759"/>
<organism evidence="1 2">
    <name type="scientific">Striga asiatica</name>
    <name type="common">Asiatic witchweed</name>
    <name type="synonym">Buchnera asiatica</name>
    <dbReference type="NCBI Taxonomy" id="4170"/>
    <lineage>
        <taxon>Eukaryota</taxon>
        <taxon>Viridiplantae</taxon>
        <taxon>Streptophyta</taxon>
        <taxon>Embryophyta</taxon>
        <taxon>Tracheophyta</taxon>
        <taxon>Spermatophyta</taxon>
        <taxon>Magnoliopsida</taxon>
        <taxon>eudicotyledons</taxon>
        <taxon>Gunneridae</taxon>
        <taxon>Pentapetalae</taxon>
        <taxon>asterids</taxon>
        <taxon>lamiids</taxon>
        <taxon>Lamiales</taxon>
        <taxon>Orobanchaceae</taxon>
        <taxon>Buchnereae</taxon>
        <taxon>Striga</taxon>
    </lineage>
</organism>
<dbReference type="EMBL" id="BKCP01010292">
    <property type="protein sequence ID" value="GER52331.1"/>
    <property type="molecule type" value="Genomic_DNA"/>
</dbReference>